<sequence length="161" mass="19074">MKYKRICRWKRKPVGAPDADVAIKYIEGIKRKRGGITPKLLVMEAKTKKSPLHDCFEWNNNKAAKEYREIQARRILRFLVISEIEDDEEPESFVRAFVAASEITENEKSSRYLTIKEIRDDEDLDKQYKEQLLSELYEINHRIKAYDEFSLVVHAIERVKI</sequence>
<name>A0A0F9SM74_9ZZZZ</name>
<comment type="caution">
    <text evidence="1">The sequence shown here is derived from an EMBL/GenBank/DDBJ whole genome shotgun (WGS) entry which is preliminary data.</text>
</comment>
<organism evidence="1">
    <name type="scientific">marine sediment metagenome</name>
    <dbReference type="NCBI Taxonomy" id="412755"/>
    <lineage>
        <taxon>unclassified sequences</taxon>
        <taxon>metagenomes</taxon>
        <taxon>ecological metagenomes</taxon>
    </lineage>
</organism>
<dbReference type="EMBL" id="LAZR01000411">
    <property type="protein sequence ID" value="KKN70105.1"/>
    <property type="molecule type" value="Genomic_DNA"/>
</dbReference>
<accession>A0A0F9SM74</accession>
<proteinExistence type="predicted"/>
<gene>
    <name evidence="1" type="ORF">LCGC14_0434300</name>
</gene>
<reference evidence="1" key="1">
    <citation type="journal article" date="2015" name="Nature">
        <title>Complex archaea that bridge the gap between prokaryotes and eukaryotes.</title>
        <authorList>
            <person name="Spang A."/>
            <person name="Saw J.H."/>
            <person name="Jorgensen S.L."/>
            <person name="Zaremba-Niedzwiedzka K."/>
            <person name="Martijn J."/>
            <person name="Lind A.E."/>
            <person name="van Eijk R."/>
            <person name="Schleper C."/>
            <person name="Guy L."/>
            <person name="Ettema T.J."/>
        </authorList>
    </citation>
    <scope>NUCLEOTIDE SEQUENCE</scope>
</reference>
<evidence type="ECO:0000313" key="1">
    <source>
        <dbReference type="EMBL" id="KKN70105.1"/>
    </source>
</evidence>
<protein>
    <submittedName>
        <fullName evidence="1">Uncharacterized protein</fullName>
    </submittedName>
</protein>
<dbReference type="AlphaFoldDB" id="A0A0F9SM74"/>